<dbReference type="GO" id="GO:0016462">
    <property type="term" value="F:pyrophosphatase activity"/>
    <property type="evidence" value="ECO:0007669"/>
    <property type="project" value="InterPro"/>
</dbReference>
<comment type="caution">
    <text evidence="6">The sequence shown here is derived from an EMBL/GenBank/DDBJ whole genome shotgun (WGS) entry which is preliminary data.</text>
</comment>
<keyword evidence="4" id="KW-0460">Magnesium</keyword>
<keyword evidence="2" id="KW-0479">Metal-binding</keyword>
<evidence type="ECO:0000256" key="4">
    <source>
        <dbReference type="ARBA" id="ARBA00022842"/>
    </source>
</evidence>
<dbReference type="PANTHER" id="PTHR12629">
    <property type="entry name" value="DIPHOSPHOINOSITOL POLYPHOSPHATE PHOSPHOHYDROLASE"/>
    <property type="match status" value="1"/>
</dbReference>
<keyword evidence="3" id="KW-0378">Hydrolase</keyword>
<dbReference type="GO" id="GO:0046872">
    <property type="term" value="F:metal ion binding"/>
    <property type="evidence" value="ECO:0007669"/>
    <property type="project" value="UniProtKB-KW"/>
</dbReference>
<dbReference type="InterPro" id="IPR000086">
    <property type="entry name" value="NUDIX_hydrolase_dom"/>
</dbReference>
<dbReference type="InterPro" id="IPR015797">
    <property type="entry name" value="NUDIX_hydrolase-like_dom_sf"/>
</dbReference>
<proteinExistence type="predicted"/>
<reference evidence="6" key="2">
    <citation type="submission" date="2023-01" db="EMBL/GenBank/DDBJ databases">
        <authorList>
            <person name="Sun Q."/>
            <person name="Evtushenko L."/>
        </authorList>
    </citation>
    <scope>NUCLEOTIDE SEQUENCE</scope>
    <source>
        <strain evidence="6">VKM B-2555</strain>
    </source>
</reference>
<dbReference type="PANTHER" id="PTHR12629:SF0">
    <property type="entry name" value="DIPHOSPHOINOSITOL-POLYPHOSPHATE DIPHOSPHATASE"/>
    <property type="match status" value="1"/>
</dbReference>
<dbReference type="GO" id="GO:0005737">
    <property type="term" value="C:cytoplasm"/>
    <property type="evidence" value="ECO:0007669"/>
    <property type="project" value="TreeGrafter"/>
</dbReference>
<dbReference type="PROSITE" id="PS51462">
    <property type="entry name" value="NUDIX"/>
    <property type="match status" value="1"/>
</dbReference>
<dbReference type="SUPFAM" id="SSF55811">
    <property type="entry name" value="Nudix"/>
    <property type="match status" value="1"/>
</dbReference>
<feature type="domain" description="Nudix hydrolase" evidence="5">
    <location>
        <begin position="10"/>
        <end position="142"/>
    </location>
</feature>
<evidence type="ECO:0000259" key="5">
    <source>
        <dbReference type="PROSITE" id="PS51462"/>
    </source>
</evidence>
<dbReference type="AlphaFoldDB" id="A0A9W6JIY4"/>
<dbReference type="InterPro" id="IPR047198">
    <property type="entry name" value="DDP-like_NUDIX"/>
</dbReference>
<comment type="cofactor">
    <cofactor evidence="1">
        <name>Mg(2+)</name>
        <dbReference type="ChEBI" id="CHEBI:18420"/>
    </cofactor>
</comment>
<dbReference type="RefSeq" id="WP_271205718.1">
    <property type="nucleotide sequence ID" value="NZ_BSFK01000016.1"/>
</dbReference>
<dbReference type="Proteomes" id="UP001143364">
    <property type="component" value="Unassembled WGS sequence"/>
</dbReference>
<dbReference type="EMBL" id="BSFK01000016">
    <property type="protein sequence ID" value="GLK77887.1"/>
    <property type="molecule type" value="Genomic_DNA"/>
</dbReference>
<evidence type="ECO:0000256" key="2">
    <source>
        <dbReference type="ARBA" id="ARBA00022723"/>
    </source>
</evidence>
<gene>
    <name evidence="6" type="ORF">GCM10008171_31410</name>
</gene>
<evidence type="ECO:0000313" key="7">
    <source>
        <dbReference type="Proteomes" id="UP001143364"/>
    </source>
</evidence>
<dbReference type="Gene3D" id="3.90.79.10">
    <property type="entry name" value="Nucleoside Triphosphate Pyrophosphohydrolase"/>
    <property type="match status" value="1"/>
</dbReference>
<protein>
    <recommendedName>
        <fullName evidence="5">Nudix hydrolase domain-containing protein</fullName>
    </recommendedName>
</protein>
<dbReference type="CDD" id="cd04666">
    <property type="entry name" value="NUDIX_DIPP2_like_Nudt4"/>
    <property type="match status" value="1"/>
</dbReference>
<sequence length="164" mass="18414">MAKSSKNKKIEPDQYGVLPFRVSDDGLQVLMVTSRRSKRWIIPKGWPMKGRTALGAAVREGFEEAGIYGQGLKPSLGVFRYAKRMNFGRSTSLRIEVFPMAVTELLENWPERDERERRWMTVDEAAEAVPEPDLKAIILALPERLEAEGAKDASPDDKAEASAH</sequence>
<evidence type="ECO:0000256" key="3">
    <source>
        <dbReference type="ARBA" id="ARBA00022801"/>
    </source>
</evidence>
<evidence type="ECO:0000256" key="1">
    <source>
        <dbReference type="ARBA" id="ARBA00001946"/>
    </source>
</evidence>
<dbReference type="Pfam" id="PF00293">
    <property type="entry name" value="NUDIX"/>
    <property type="match status" value="1"/>
</dbReference>
<keyword evidence="7" id="KW-1185">Reference proteome</keyword>
<accession>A0A9W6JIY4</accession>
<organism evidence="6 7">
    <name type="scientific">Methylopila jiangsuensis</name>
    <dbReference type="NCBI Taxonomy" id="586230"/>
    <lineage>
        <taxon>Bacteria</taxon>
        <taxon>Pseudomonadati</taxon>
        <taxon>Pseudomonadota</taxon>
        <taxon>Alphaproteobacteria</taxon>
        <taxon>Hyphomicrobiales</taxon>
        <taxon>Methylopilaceae</taxon>
        <taxon>Methylopila</taxon>
    </lineage>
</organism>
<reference evidence="6" key="1">
    <citation type="journal article" date="2014" name="Int. J. Syst. Evol. Microbiol.">
        <title>Complete genome sequence of Corynebacterium casei LMG S-19264T (=DSM 44701T), isolated from a smear-ripened cheese.</title>
        <authorList>
            <consortium name="US DOE Joint Genome Institute (JGI-PGF)"/>
            <person name="Walter F."/>
            <person name="Albersmeier A."/>
            <person name="Kalinowski J."/>
            <person name="Ruckert C."/>
        </authorList>
    </citation>
    <scope>NUCLEOTIDE SEQUENCE</scope>
    <source>
        <strain evidence="6">VKM B-2555</strain>
    </source>
</reference>
<evidence type="ECO:0000313" key="6">
    <source>
        <dbReference type="EMBL" id="GLK77887.1"/>
    </source>
</evidence>
<name>A0A9W6JIY4_9HYPH</name>